<protein>
    <recommendedName>
        <fullName evidence="6">LPXTG cell wall anchor domain-containing protein</fullName>
    </recommendedName>
</protein>
<evidence type="ECO:0000256" key="1">
    <source>
        <dbReference type="SAM" id="MobiDB-lite"/>
    </source>
</evidence>
<name>A0A9D2JS97_9FIRM</name>
<dbReference type="EMBL" id="DXBG01000068">
    <property type="protein sequence ID" value="HIZ64853.1"/>
    <property type="molecule type" value="Genomic_DNA"/>
</dbReference>
<accession>A0A9D2JS97</accession>
<feature type="region of interest" description="Disordered" evidence="1">
    <location>
        <begin position="125"/>
        <end position="160"/>
    </location>
</feature>
<evidence type="ECO:0000256" key="2">
    <source>
        <dbReference type="SAM" id="Phobius"/>
    </source>
</evidence>
<dbReference type="Proteomes" id="UP000824056">
    <property type="component" value="Unassembled WGS sequence"/>
</dbReference>
<keyword evidence="2" id="KW-1133">Transmembrane helix</keyword>
<proteinExistence type="predicted"/>
<sequence>MKRLLAVMAGALCFCSALLFPVQTQAAEQSNGTVTITTTVPETHTATLSITGEGTVTVDGKTYTAQSQELEIPRLEELVWTFTPADGYELDAVLYNGTDVTGKLADQSYKADSVYENGTEVSVTFTKKSGKESDTEKGTGNSRQQSGGTSSGKDSPKTGDPSDIYPWMIAFFASLSAAGGIGFFQYRKKQYNKGN</sequence>
<evidence type="ECO:0000256" key="3">
    <source>
        <dbReference type="SAM" id="SignalP"/>
    </source>
</evidence>
<dbReference type="AlphaFoldDB" id="A0A9D2JS97"/>
<comment type="caution">
    <text evidence="4">The sequence shown here is derived from an EMBL/GenBank/DDBJ whole genome shotgun (WGS) entry which is preliminary data.</text>
</comment>
<keyword evidence="3" id="KW-0732">Signal</keyword>
<feature type="signal peptide" evidence="3">
    <location>
        <begin position="1"/>
        <end position="26"/>
    </location>
</feature>
<feature type="chain" id="PRO_5039369098" description="LPXTG cell wall anchor domain-containing protein" evidence="3">
    <location>
        <begin position="27"/>
        <end position="195"/>
    </location>
</feature>
<organism evidence="4 5">
    <name type="scientific">Candidatus Blautia pullicola</name>
    <dbReference type="NCBI Taxonomy" id="2838498"/>
    <lineage>
        <taxon>Bacteria</taxon>
        <taxon>Bacillati</taxon>
        <taxon>Bacillota</taxon>
        <taxon>Clostridia</taxon>
        <taxon>Lachnospirales</taxon>
        <taxon>Lachnospiraceae</taxon>
        <taxon>Blautia</taxon>
    </lineage>
</organism>
<keyword evidence="2" id="KW-0812">Transmembrane</keyword>
<evidence type="ECO:0008006" key="6">
    <source>
        <dbReference type="Google" id="ProtNLM"/>
    </source>
</evidence>
<evidence type="ECO:0000313" key="5">
    <source>
        <dbReference type="Proteomes" id="UP000824056"/>
    </source>
</evidence>
<feature type="compositionally biased region" description="Polar residues" evidence="1">
    <location>
        <begin position="138"/>
        <end position="153"/>
    </location>
</feature>
<gene>
    <name evidence="4" type="ORF">H9809_02970</name>
</gene>
<reference evidence="4" key="1">
    <citation type="journal article" date="2021" name="PeerJ">
        <title>Extensive microbial diversity within the chicken gut microbiome revealed by metagenomics and culture.</title>
        <authorList>
            <person name="Gilroy R."/>
            <person name="Ravi A."/>
            <person name="Getino M."/>
            <person name="Pursley I."/>
            <person name="Horton D.L."/>
            <person name="Alikhan N.F."/>
            <person name="Baker D."/>
            <person name="Gharbi K."/>
            <person name="Hall N."/>
            <person name="Watson M."/>
            <person name="Adriaenssens E.M."/>
            <person name="Foster-Nyarko E."/>
            <person name="Jarju S."/>
            <person name="Secka A."/>
            <person name="Antonio M."/>
            <person name="Oren A."/>
            <person name="Chaudhuri R.R."/>
            <person name="La Ragione R."/>
            <person name="Hildebrand F."/>
            <person name="Pallen M.J."/>
        </authorList>
    </citation>
    <scope>NUCLEOTIDE SEQUENCE</scope>
    <source>
        <strain evidence="4">1068</strain>
    </source>
</reference>
<reference evidence="4" key="2">
    <citation type="submission" date="2021-04" db="EMBL/GenBank/DDBJ databases">
        <authorList>
            <person name="Gilroy R."/>
        </authorList>
    </citation>
    <scope>NUCLEOTIDE SEQUENCE</scope>
    <source>
        <strain evidence="4">1068</strain>
    </source>
</reference>
<evidence type="ECO:0000313" key="4">
    <source>
        <dbReference type="EMBL" id="HIZ64853.1"/>
    </source>
</evidence>
<feature type="transmembrane region" description="Helical" evidence="2">
    <location>
        <begin position="164"/>
        <end position="184"/>
    </location>
</feature>
<keyword evidence="2" id="KW-0472">Membrane</keyword>